<organism evidence="3 4">
    <name type="scientific">Asticcacaulis machinosus</name>
    <dbReference type="NCBI Taxonomy" id="2984211"/>
    <lineage>
        <taxon>Bacteria</taxon>
        <taxon>Pseudomonadati</taxon>
        <taxon>Pseudomonadota</taxon>
        <taxon>Alphaproteobacteria</taxon>
        <taxon>Caulobacterales</taxon>
        <taxon>Caulobacteraceae</taxon>
        <taxon>Asticcacaulis</taxon>
    </lineage>
</organism>
<dbReference type="Pfam" id="PF09832">
    <property type="entry name" value="DUF2059"/>
    <property type="match status" value="1"/>
</dbReference>
<dbReference type="RefSeq" id="WP_272744319.1">
    <property type="nucleotide sequence ID" value="NZ_JAQQKV010000001.1"/>
</dbReference>
<evidence type="ECO:0000259" key="2">
    <source>
        <dbReference type="Pfam" id="PF09832"/>
    </source>
</evidence>
<dbReference type="Proteomes" id="UP001218579">
    <property type="component" value="Unassembled WGS sequence"/>
</dbReference>
<dbReference type="EMBL" id="JAQQKV010000001">
    <property type="protein sequence ID" value="MDC7676006.1"/>
    <property type="molecule type" value="Genomic_DNA"/>
</dbReference>
<dbReference type="InterPro" id="IPR018637">
    <property type="entry name" value="DUF2059"/>
</dbReference>
<feature type="chain" id="PRO_5045132540" evidence="1">
    <location>
        <begin position="24"/>
        <end position="167"/>
    </location>
</feature>
<proteinExistence type="predicted"/>
<feature type="domain" description="DUF2059" evidence="2">
    <location>
        <begin position="95"/>
        <end position="150"/>
    </location>
</feature>
<feature type="signal peptide" evidence="1">
    <location>
        <begin position="1"/>
        <end position="23"/>
    </location>
</feature>
<keyword evidence="4" id="KW-1185">Reference proteome</keyword>
<accession>A0ABT5HID0</accession>
<gene>
    <name evidence="3" type="ORF">PQU98_07690</name>
</gene>
<evidence type="ECO:0000256" key="1">
    <source>
        <dbReference type="SAM" id="SignalP"/>
    </source>
</evidence>
<protein>
    <submittedName>
        <fullName evidence="3">DUF2059 domain-containing protein</fullName>
    </submittedName>
</protein>
<reference evidence="3 4" key="1">
    <citation type="submission" date="2023-01" db="EMBL/GenBank/DDBJ databases">
        <title>Novel species of the genus Asticcacaulis isolated from rivers.</title>
        <authorList>
            <person name="Lu H."/>
        </authorList>
    </citation>
    <scope>NUCLEOTIDE SEQUENCE [LARGE SCALE GENOMIC DNA]</scope>
    <source>
        <strain evidence="3 4">LKC15W</strain>
    </source>
</reference>
<comment type="caution">
    <text evidence="3">The sequence shown here is derived from an EMBL/GenBank/DDBJ whole genome shotgun (WGS) entry which is preliminary data.</text>
</comment>
<keyword evidence="1" id="KW-0732">Signal</keyword>
<evidence type="ECO:0000313" key="4">
    <source>
        <dbReference type="Proteomes" id="UP001218579"/>
    </source>
</evidence>
<evidence type="ECO:0000313" key="3">
    <source>
        <dbReference type="EMBL" id="MDC7676006.1"/>
    </source>
</evidence>
<name>A0ABT5HID0_9CAUL</name>
<sequence>MLKFVSRLLLAAVVVISPMTAHAAADPALAKRTELAVQVVKAEGTEEQTRIGLQKILPLMMSMIKSQDAFKDYSDSEIQKLSDLIGTELNNAIPELTQKYAAFYANKLTDAQLNSVLAFYATTEGKTYAATRVTAASELQSEFEGIGQKAALNAMQKFLEWKSKQPK</sequence>